<dbReference type="EMBL" id="MFGJ01000006">
    <property type="protein sequence ID" value="OGF32328.1"/>
    <property type="molecule type" value="Genomic_DNA"/>
</dbReference>
<accession>A0A1F5T052</accession>
<keyword evidence="1" id="KW-0812">Transmembrane</keyword>
<feature type="transmembrane region" description="Helical" evidence="1">
    <location>
        <begin position="67"/>
        <end position="89"/>
    </location>
</feature>
<keyword evidence="1" id="KW-0472">Membrane</keyword>
<organism evidence="2 3">
    <name type="scientific">Candidatus Falkowbacteria bacterium RIFOXYC2_FULL_36_12</name>
    <dbReference type="NCBI Taxonomy" id="1798002"/>
    <lineage>
        <taxon>Bacteria</taxon>
        <taxon>Candidatus Falkowiibacteriota</taxon>
    </lineage>
</organism>
<comment type="caution">
    <text evidence="2">The sequence shown here is derived from an EMBL/GenBank/DDBJ whole genome shotgun (WGS) entry which is preliminary data.</text>
</comment>
<sequence>MNENNLVDKISEQIKKENIEPKSKWGFVFKSYFFWVMFATALFFGSLACGIIFFLSQNSIVLGEEKIKVLSLVIGFWFVALTVLIYLSYLNFQHTKHGYKYNQLLVVVICVFASVAIGFGLYSYADMRIVENSMYNKFPMYRQVFKQGFKNSFKPDEGNLLGVVMEIGDQQFLLDDIRGQDWQILFKNVQQLKRGERVHVIGRVLVKPADRMGFIMFEADDVLPMLRGPMFCVSEMPCFERK</sequence>
<evidence type="ECO:0000313" key="2">
    <source>
        <dbReference type="EMBL" id="OGF32328.1"/>
    </source>
</evidence>
<proteinExistence type="predicted"/>
<feature type="transmembrane region" description="Helical" evidence="1">
    <location>
        <begin position="101"/>
        <end position="125"/>
    </location>
</feature>
<protein>
    <submittedName>
        <fullName evidence="2">Uncharacterized protein</fullName>
    </submittedName>
</protein>
<evidence type="ECO:0000313" key="3">
    <source>
        <dbReference type="Proteomes" id="UP000179001"/>
    </source>
</evidence>
<gene>
    <name evidence="2" type="ORF">A2478_03330</name>
</gene>
<keyword evidence="1" id="KW-1133">Transmembrane helix</keyword>
<dbReference type="AlphaFoldDB" id="A0A1F5T052"/>
<reference evidence="2 3" key="1">
    <citation type="journal article" date="2016" name="Nat. Commun.">
        <title>Thousands of microbial genomes shed light on interconnected biogeochemical processes in an aquifer system.</title>
        <authorList>
            <person name="Anantharaman K."/>
            <person name="Brown C.T."/>
            <person name="Hug L.A."/>
            <person name="Sharon I."/>
            <person name="Castelle C.J."/>
            <person name="Probst A.J."/>
            <person name="Thomas B.C."/>
            <person name="Singh A."/>
            <person name="Wilkins M.J."/>
            <person name="Karaoz U."/>
            <person name="Brodie E.L."/>
            <person name="Williams K.H."/>
            <person name="Hubbard S.S."/>
            <person name="Banfield J.F."/>
        </authorList>
    </citation>
    <scope>NUCLEOTIDE SEQUENCE [LARGE SCALE GENOMIC DNA]</scope>
</reference>
<evidence type="ECO:0000256" key="1">
    <source>
        <dbReference type="SAM" id="Phobius"/>
    </source>
</evidence>
<feature type="transmembrane region" description="Helical" evidence="1">
    <location>
        <begin position="32"/>
        <end position="55"/>
    </location>
</feature>
<dbReference type="STRING" id="1798002.A2478_03330"/>
<dbReference type="Proteomes" id="UP000179001">
    <property type="component" value="Unassembled WGS sequence"/>
</dbReference>
<name>A0A1F5T052_9BACT</name>